<organism evidence="1">
    <name type="scientific">Anguilla anguilla</name>
    <name type="common">European freshwater eel</name>
    <name type="synonym">Muraena anguilla</name>
    <dbReference type="NCBI Taxonomy" id="7936"/>
    <lineage>
        <taxon>Eukaryota</taxon>
        <taxon>Metazoa</taxon>
        <taxon>Chordata</taxon>
        <taxon>Craniata</taxon>
        <taxon>Vertebrata</taxon>
        <taxon>Euteleostomi</taxon>
        <taxon>Actinopterygii</taxon>
        <taxon>Neopterygii</taxon>
        <taxon>Teleostei</taxon>
        <taxon>Anguilliformes</taxon>
        <taxon>Anguillidae</taxon>
        <taxon>Anguilla</taxon>
    </lineage>
</organism>
<reference evidence="1" key="1">
    <citation type="submission" date="2014-11" db="EMBL/GenBank/DDBJ databases">
        <authorList>
            <person name="Amaro Gonzalez C."/>
        </authorList>
    </citation>
    <scope>NUCLEOTIDE SEQUENCE</scope>
</reference>
<dbReference type="EMBL" id="GBXM01091838">
    <property type="protein sequence ID" value="JAH16739.1"/>
    <property type="molecule type" value="Transcribed_RNA"/>
</dbReference>
<proteinExistence type="predicted"/>
<protein>
    <submittedName>
        <fullName evidence="1">Uncharacterized protein</fullName>
    </submittedName>
</protein>
<evidence type="ECO:0000313" key="1">
    <source>
        <dbReference type="EMBL" id="JAH16739.1"/>
    </source>
</evidence>
<accession>A0A0E9QIZ9</accession>
<dbReference type="AlphaFoldDB" id="A0A0E9QIZ9"/>
<sequence>MLSSCIPEYSQEHPLPECHMYSHPLYLALSGALGWNCSASPVGSRNFLRKE</sequence>
<name>A0A0E9QIZ9_ANGAN</name>
<reference evidence="1" key="2">
    <citation type="journal article" date="2015" name="Fish Shellfish Immunol.">
        <title>Early steps in the European eel (Anguilla anguilla)-Vibrio vulnificus interaction in the gills: Role of the RtxA13 toxin.</title>
        <authorList>
            <person name="Callol A."/>
            <person name="Pajuelo D."/>
            <person name="Ebbesson L."/>
            <person name="Teles M."/>
            <person name="MacKenzie S."/>
            <person name="Amaro C."/>
        </authorList>
    </citation>
    <scope>NUCLEOTIDE SEQUENCE</scope>
</reference>